<dbReference type="PROSITE" id="PS00763">
    <property type="entry name" value="GLUTATHIONE_PEROXID_2"/>
    <property type="match status" value="1"/>
</dbReference>
<proteinExistence type="inferred from homology"/>
<protein>
    <recommendedName>
        <fullName evidence="5">Glutathione peroxidase</fullName>
    </recommendedName>
</protein>
<dbReference type="Proteomes" id="UP000244755">
    <property type="component" value="Chromosome 1"/>
</dbReference>
<dbReference type="InterPro" id="IPR029759">
    <property type="entry name" value="GPX_AS"/>
</dbReference>
<dbReference type="EMBL" id="CP028843">
    <property type="protein sequence ID" value="AWB19729.1"/>
    <property type="molecule type" value="Genomic_DNA"/>
</dbReference>
<dbReference type="AlphaFoldDB" id="A0A2R4WE03"/>
<evidence type="ECO:0000256" key="5">
    <source>
        <dbReference type="RuleBase" id="RU000499"/>
    </source>
</evidence>
<dbReference type="PROSITE" id="PS51355">
    <property type="entry name" value="GLUTATHIONE_PEROXID_3"/>
    <property type="match status" value="1"/>
</dbReference>
<evidence type="ECO:0000256" key="3">
    <source>
        <dbReference type="ARBA" id="ARBA00023002"/>
    </source>
</evidence>
<keyword evidence="3 5" id="KW-0560">Oxidoreductase</keyword>
<dbReference type="SUPFAM" id="SSF52833">
    <property type="entry name" value="Thioredoxin-like"/>
    <property type="match status" value="1"/>
</dbReference>
<keyword evidence="2 5" id="KW-0575">Peroxidase</keyword>
<evidence type="ECO:0000313" key="6">
    <source>
        <dbReference type="EMBL" id="AWB19729.1"/>
    </source>
</evidence>
<evidence type="ECO:0000256" key="4">
    <source>
        <dbReference type="PIRSR" id="PIRSR000303-1"/>
    </source>
</evidence>
<sequence>MTTVHDFAPAAPDGTPHPLASYRGKVLLIVNTASACGFTPQYAGLEALWRRHREAGLVVLGFPCNQFGAQEPGNAEEIARFCTLTYDVSFPLFAKVEVNGGRAEPLFTHLMQARPGLFGTRAIKWNFTKFLVGRDGRVIARFAPRVKPEALEAAVGEALAEPA</sequence>
<evidence type="ECO:0000313" key="7">
    <source>
        <dbReference type="Proteomes" id="UP000244755"/>
    </source>
</evidence>
<evidence type="ECO:0000256" key="1">
    <source>
        <dbReference type="ARBA" id="ARBA00006926"/>
    </source>
</evidence>
<name>A0A2R4WE03_9HYPH</name>
<dbReference type="Pfam" id="PF00255">
    <property type="entry name" value="GSHPx"/>
    <property type="match status" value="1"/>
</dbReference>
<organism evidence="6 7">
    <name type="scientific">Methylobacterium currus</name>
    <dbReference type="NCBI Taxonomy" id="2051553"/>
    <lineage>
        <taxon>Bacteria</taxon>
        <taxon>Pseudomonadati</taxon>
        <taxon>Pseudomonadota</taxon>
        <taxon>Alphaproteobacteria</taxon>
        <taxon>Hyphomicrobiales</taxon>
        <taxon>Methylobacteriaceae</taxon>
        <taxon>Methylobacterium</taxon>
    </lineage>
</organism>
<dbReference type="InterPro" id="IPR036249">
    <property type="entry name" value="Thioredoxin-like_sf"/>
</dbReference>
<reference evidence="6 7" key="1">
    <citation type="submission" date="2018-04" db="EMBL/GenBank/DDBJ databases">
        <title>Methylobacterium sp. PR1016A genome.</title>
        <authorList>
            <person name="Park W."/>
        </authorList>
    </citation>
    <scope>NUCLEOTIDE SEQUENCE [LARGE SCALE GENOMIC DNA]</scope>
    <source>
        <strain evidence="6 7">PR1016A</strain>
    </source>
</reference>
<dbReference type="InterPro" id="IPR000889">
    <property type="entry name" value="Glutathione_peroxidase"/>
</dbReference>
<dbReference type="InterPro" id="IPR029760">
    <property type="entry name" value="GPX_CS"/>
</dbReference>
<dbReference type="GO" id="GO:0034599">
    <property type="term" value="P:cellular response to oxidative stress"/>
    <property type="evidence" value="ECO:0007669"/>
    <property type="project" value="TreeGrafter"/>
</dbReference>
<dbReference type="OrthoDB" id="9785502at2"/>
<dbReference type="CDD" id="cd00340">
    <property type="entry name" value="GSH_Peroxidase"/>
    <property type="match status" value="1"/>
</dbReference>
<dbReference type="PROSITE" id="PS00460">
    <property type="entry name" value="GLUTATHIONE_PEROXID_1"/>
    <property type="match status" value="1"/>
</dbReference>
<dbReference type="PRINTS" id="PR01011">
    <property type="entry name" value="GLUTPROXDASE"/>
</dbReference>
<dbReference type="FunFam" id="3.40.30.10:FF:000010">
    <property type="entry name" value="Glutathione peroxidase"/>
    <property type="match status" value="1"/>
</dbReference>
<dbReference type="Gene3D" id="3.40.30.10">
    <property type="entry name" value="Glutaredoxin"/>
    <property type="match status" value="1"/>
</dbReference>
<dbReference type="PANTHER" id="PTHR11592:SF78">
    <property type="entry name" value="GLUTATHIONE PEROXIDASE"/>
    <property type="match status" value="1"/>
</dbReference>
<evidence type="ECO:0000256" key="2">
    <source>
        <dbReference type="ARBA" id="ARBA00022559"/>
    </source>
</evidence>
<dbReference type="RefSeq" id="WP_099951655.1">
    <property type="nucleotide sequence ID" value="NZ_CP028843.1"/>
</dbReference>
<gene>
    <name evidence="6" type="ORF">DA075_01240</name>
</gene>
<dbReference type="PANTHER" id="PTHR11592">
    <property type="entry name" value="GLUTATHIONE PEROXIDASE"/>
    <property type="match status" value="1"/>
</dbReference>
<keyword evidence="7" id="KW-1185">Reference proteome</keyword>
<dbReference type="PIRSF" id="PIRSF000303">
    <property type="entry name" value="Glutathion_perox"/>
    <property type="match status" value="1"/>
</dbReference>
<dbReference type="GO" id="GO:0004601">
    <property type="term" value="F:peroxidase activity"/>
    <property type="evidence" value="ECO:0007669"/>
    <property type="project" value="UniProtKB-KW"/>
</dbReference>
<accession>A0A2R4WE03</accession>
<dbReference type="KEGG" id="mee:DA075_01240"/>
<comment type="similarity">
    <text evidence="1 5">Belongs to the glutathione peroxidase family.</text>
</comment>
<feature type="active site" evidence="4">
    <location>
        <position position="36"/>
    </location>
</feature>